<name>A0A6H0Y3W9_9PEZI</name>
<evidence type="ECO:0000313" key="1">
    <source>
        <dbReference type="EMBL" id="QIX01722.1"/>
    </source>
</evidence>
<reference evidence="1 2" key="1">
    <citation type="journal article" date="2016" name="Sci. Rep.">
        <title>Peltaster fructicola genome reveals evolution from an invasive phytopathogen to an ectophytic parasite.</title>
        <authorList>
            <person name="Xu C."/>
            <person name="Chen H."/>
            <person name="Gleason M.L."/>
            <person name="Xu J.R."/>
            <person name="Liu H."/>
            <person name="Zhang R."/>
            <person name="Sun G."/>
        </authorList>
    </citation>
    <scope>NUCLEOTIDE SEQUENCE [LARGE SCALE GENOMIC DNA]</scope>
    <source>
        <strain evidence="1 2">LNHT1506</strain>
    </source>
</reference>
<dbReference type="Proteomes" id="UP000503462">
    <property type="component" value="Chromosome 5"/>
</dbReference>
<proteinExistence type="predicted"/>
<dbReference type="PANTHER" id="PTHR39596:SF3">
    <property type="entry name" value="HETEROKARYON INCOMPATIBILITY DOMAIN-CONTAINING PROTEIN"/>
    <property type="match status" value="1"/>
</dbReference>
<accession>A0A6H0Y3W9</accession>
<protein>
    <submittedName>
        <fullName evidence="1">Uncharacterized protein</fullName>
    </submittedName>
</protein>
<dbReference type="PANTHER" id="PTHR39596">
    <property type="match status" value="1"/>
</dbReference>
<dbReference type="AlphaFoldDB" id="A0A6H0Y3W9"/>
<keyword evidence="2" id="KW-1185">Reference proteome</keyword>
<evidence type="ECO:0000313" key="2">
    <source>
        <dbReference type="Proteomes" id="UP000503462"/>
    </source>
</evidence>
<organism evidence="1 2">
    <name type="scientific">Peltaster fructicola</name>
    <dbReference type="NCBI Taxonomy" id="286661"/>
    <lineage>
        <taxon>Eukaryota</taxon>
        <taxon>Fungi</taxon>
        <taxon>Dikarya</taxon>
        <taxon>Ascomycota</taxon>
        <taxon>Pezizomycotina</taxon>
        <taxon>Dothideomycetes</taxon>
        <taxon>Dothideomycetes incertae sedis</taxon>
        <taxon>Peltaster</taxon>
    </lineage>
</organism>
<sequence length="324" mass="36118">MLQNWMYFGLAHGILGVIVKTPVPLRRGFLISRDDDPFINTNRILMIAMVAWKALHERHNDRKASRTLAEVSAVLREAQDIIKAIMLASTQGRIPYLECASEIPNGQRIIISILLLCEQFYTTLVALYGDAFDTGRHISWPVSERLRTIYQKLLECCHSELELIMKAEATPTSFAMFGYALSQTLPRRDHGDCSELECKAGIRQLMAARTCVTYDCACVDAGLDAQAQQQLEPIIKEGHIPMLMVRAVPNGSNTVEAKLELLVHDPRELSTTCIAISHVWADGPGFRSDGRLPSCQLLKLQQHANNIHAELALLGVRTTPTIGF</sequence>
<gene>
    <name evidence="1" type="ORF">AMS68_007239</name>
</gene>
<dbReference type="EMBL" id="CP051143">
    <property type="protein sequence ID" value="QIX01722.1"/>
    <property type="molecule type" value="Genomic_DNA"/>
</dbReference>